<dbReference type="STRING" id="1123272.SAMN02745824_2334"/>
<name>A0A1N6FC77_9SPHN</name>
<evidence type="ECO:0000313" key="1">
    <source>
        <dbReference type="EMBL" id="SIN92895.1"/>
    </source>
</evidence>
<dbReference type="Proteomes" id="UP000185192">
    <property type="component" value="Unassembled WGS sequence"/>
</dbReference>
<dbReference type="RefSeq" id="WP_074205374.1">
    <property type="nucleotide sequence ID" value="NZ_FSQW01000002.1"/>
</dbReference>
<dbReference type="EMBL" id="FSQW01000002">
    <property type="protein sequence ID" value="SIN92895.1"/>
    <property type="molecule type" value="Genomic_DNA"/>
</dbReference>
<sequence>MDQHWKQSFPENPFHFTHLLDLHNDRVLLSQLTEKEYRQASFLDQRILQTGLRREFVSWAELDAISNIRSASPEYIFHIGHVGSTLISRLLGEVDNSLALREPQILRNLYEISQTVGQPESLWSPETFETRSRDIILWLGRHFHPGQKVIIKASSFVSPLAARLLDGSQKALFLYVPLNKYLPTILAGETSFQECQVMAPARLKRLSVLLGEPPCNLWELSSAKRIALGWLCEMLTLSMAQTGNATQTIDRSESVKWTNFDRFLENPAEDLCKLARHFGLSLSAAGAQSLVSGPIMSSYSKAPEHDYSPALRQQLLQQATRNHNAEIQEAISWVDQLATRYPIVADVMQRVEENV</sequence>
<accession>A0A1N6FC77</accession>
<protein>
    <recommendedName>
        <fullName evidence="3">Sulfotransferase family protein</fullName>
    </recommendedName>
</protein>
<evidence type="ECO:0008006" key="3">
    <source>
        <dbReference type="Google" id="ProtNLM"/>
    </source>
</evidence>
<keyword evidence="2" id="KW-1185">Reference proteome</keyword>
<dbReference type="OrthoDB" id="3397773at2"/>
<proteinExistence type="predicted"/>
<dbReference type="AlphaFoldDB" id="A0A1N6FC77"/>
<gene>
    <name evidence="1" type="ORF">SAMN02745824_2334</name>
</gene>
<reference evidence="2" key="1">
    <citation type="submission" date="2016-11" db="EMBL/GenBank/DDBJ databases">
        <authorList>
            <person name="Varghese N."/>
            <person name="Submissions S."/>
        </authorList>
    </citation>
    <scope>NUCLEOTIDE SEQUENCE [LARGE SCALE GENOMIC DNA]</scope>
    <source>
        <strain evidence="2">DSM 22363</strain>
    </source>
</reference>
<organism evidence="1 2">
    <name type="scientific">Parasphingorhabdus marina DSM 22363</name>
    <dbReference type="NCBI Taxonomy" id="1123272"/>
    <lineage>
        <taxon>Bacteria</taxon>
        <taxon>Pseudomonadati</taxon>
        <taxon>Pseudomonadota</taxon>
        <taxon>Alphaproteobacteria</taxon>
        <taxon>Sphingomonadales</taxon>
        <taxon>Sphingomonadaceae</taxon>
        <taxon>Parasphingorhabdus</taxon>
    </lineage>
</organism>
<evidence type="ECO:0000313" key="2">
    <source>
        <dbReference type="Proteomes" id="UP000185192"/>
    </source>
</evidence>